<organism evidence="2 3">
    <name type="scientific">Armillaria ostoyae</name>
    <name type="common">Armillaria root rot fungus</name>
    <dbReference type="NCBI Taxonomy" id="47428"/>
    <lineage>
        <taxon>Eukaryota</taxon>
        <taxon>Fungi</taxon>
        <taxon>Dikarya</taxon>
        <taxon>Basidiomycota</taxon>
        <taxon>Agaricomycotina</taxon>
        <taxon>Agaricomycetes</taxon>
        <taxon>Agaricomycetidae</taxon>
        <taxon>Agaricales</taxon>
        <taxon>Marasmiineae</taxon>
        <taxon>Physalacriaceae</taxon>
        <taxon>Armillaria</taxon>
    </lineage>
</organism>
<evidence type="ECO:0000313" key="2">
    <source>
        <dbReference type="EMBL" id="SJK99296.1"/>
    </source>
</evidence>
<feature type="compositionally biased region" description="Polar residues" evidence="1">
    <location>
        <begin position="45"/>
        <end position="57"/>
    </location>
</feature>
<feature type="compositionally biased region" description="Basic and acidic residues" evidence="1">
    <location>
        <begin position="16"/>
        <end position="34"/>
    </location>
</feature>
<sequence length="87" mass="9773">MPLASLELQQNGEYTSSKHIESSRREREMRDAKMRAPLSVDRQRTNMGQGWSFDSVSSGDILQTVPADGKPEPDAIIPCRMLDDAHE</sequence>
<reference evidence="3" key="1">
    <citation type="journal article" date="2017" name="Nat. Ecol. Evol.">
        <title>Genome expansion and lineage-specific genetic innovations in the forest pathogenic fungi Armillaria.</title>
        <authorList>
            <person name="Sipos G."/>
            <person name="Prasanna A.N."/>
            <person name="Walter M.C."/>
            <person name="O'Connor E."/>
            <person name="Balint B."/>
            <person name="Krizsan K."/>
            <person name="Kiss B."/>
            <person name="Hess J."/>
            <person name="Varga T."/>
            <person name="Slot J."/>
            <person name="Riley R."/>
            <person name="Boka B."/>
            <person name="Rigling D."/>
            <person name="Barry K."/>
            <person name="Lee J."/>
            <person name="Mihaltcheva S."/>
            <person name="LaButti K."/>
            <person name="Lipzen A."/>
            <person name="Waldron R."/>
            <person name="Moloney N.M."/>
            <person name="Sperisen C."/>
            <person name="Kredics L."/>
            <person name="Vagvoelgyi C."/>
            <person name="Patrignani A."/>
            <person name="Fitzpatrick D."/>
            <person name="Nagy I."/>
            <person name="Doyle S."/>
            <person name="Anderson J.B."/>
            <person name="Grigoriev I.V."/>
            <person name="Gueldener U."/>
            <person name="Muensterkoetter M."/>
            <person name="Nagy L.G."/>
        </authorList>
    </citation>
    <scope>NUCLEOTIDE SEQUENCE [LARGE SCALE GENOMIC DNA]</scope>
    <source>
        <strain evidence="3">C18/9</strain>
    </source>
</reference>
<protein>
    <submittedName>
        <fullName evidence="2">Uncharacterized protein</fullName>
    </submittedName>
</protein>
<keyword evidence="3" id="KW-1185">Reference proteome</keyword>
<gene>
    <name evidence="2" type="ORF">ARMOST_02589</name>
</gene>
<dbReference type="Proteomes" id="UP000219338">
    <property type="component" value="Unassembled WGS sequence"/>
</dbReference>
<evidence type="ECO:0000256" key="1">
    <source>
        <dbReference type="SAM" id="MobiDB-lite"/>
    </source>
</evidence>
<dbReference type="AlphaFoldDB" id="A0A284QS53"/>
<accession>A0A284QS53</accession>
<feature type="region of interest" description="Disordered" evidence="1">
    <location>
        <begin position="1"/>
        <end position="57"/>
    </location>
</feature>
<evidence type="ECO:0000313" key="3">
    <source>
        <dbReference type="Proteomes" id="UP000219338"/>
    </source>
</evidence>
<name>A0A284QS53_ARMOS</name>
<dbReference type="EMBL" id="FUEG01000002">
    <property type="protein sequence ID" value="SJK99296.1"/>
    <property type="molecule type" value="Genomic_DNA"/>
</dbReference>
<proteinExistence type="predicted"/>